<evidence type="ECO:0000256" key="2">
    <source>
        <dbReference type="ARBA" id="ARBA00022448"/>
    </source>
</evidence>
<evidence type="ECO:0000256" key="10">
    <source>
        <dbReference type="ARBA" id="ARBA00023303"/>
    </source>
</evidence>
<dbReference type="Gene3D" id="3.40.50.2300">
    <property type="match status" value="2"/>
</dbReference>
<keyword evidence="9" id="KW-1071">Ligand-gated ion channel</keyword>
<gene>
    <name evidence="14" type="primary">ga03001</name>
    <name evidence="14" type="ORF">PR202_ga03001</name>
</gene>
<dbReference type="FunFam" id="3.40.50.2300:FF:000188">
    <property type="entry name" value="Glutamate receptor"/>
    <property type="match status" value="1"/>
</dbReference>
<name>A0AAV5BN56_ELECO</name>
<evidence type="ECO:0000256" key="9">
    <source>
        <dbReference type="ARBA" id="ARBA00023286"/>
    </source>
</evidence>
<feature type="domain" description="Receptor ligand binding region" evidence="12">
    <location>
        <begin position="56"/>
        <end position="412"/>
    </location>
</feature>
<dbReference type="InterPro" id="IPR019594">
    <property type="entry name" value="Glu/Gly-bd"/>
</dbReference>
<dbReference type="PANTHER" id="PTHR34836:SF1">
    <property type="entry name" value="OS09G0428600 PROTEIN"/>
    <property type="match status" value="1"/>
</dbReference>
<dbReference type="Pfam" id="PF10613">
    <property type="entry name" value="Lig_chan-Glu_bd"/>
    <property type="match status" value="1"/>
</dbReference>
<evidence type="ECO:0000256" key="11">
    <source>
        <dbReference type="SAM" id="SignalP"/>
    </source>
</evidence>
<protein>
    <recommendedName>
        <fullName evidence="16">Glutamate receptor</fullName>
    </recommendedName>
</protein>
<dbReference type="GO" id="GO:0015276">
    <property type="term" value="F:ligand-gated monoatomic ion channel activity"/>
    <property type="evidence" value="ECO:0007669"/>
    <property type="project" value="InterPro"/>
</dbReference>
<keyword evidence="6" id="KW-0472">Membrane</keyword>
<accession>A0AAV5BN56</accession>
<proteinExistence type="predicted"/>
<feature type="chain" id="PRO_5043820150" description="Glutamate receptor" evidence="11">
    <location>
        <begin position="34"/>
        <end position="568"/>
    </location>
</feature>
<keyword evidence="15" id="KW-1185">Reference proteome</keyword>
<evidence type="ECO:0000313" key="14">
    <source>
        <dbReference type="EMBL" id="GJM87083.1"/>
    </source>
</evidence>
<feature type="domain" description="Ionotropic glutamate receptor L-glutamate and glycine-binding" evidence="13">
    <location>
        <begin position="480"/>
        <end position="567"/>
    </location>
</feature>
<evidence type="ECO:0000259" key="12">
    <source>
        <dbReference type="Pfam" id="PF01094"/>
    </source>
</evidence>
<keyword evidence="7" id="KW-0675">Receptor</keyword>
<dbReference type="SUPFAM" id="SSF53822">
    <property type="entry name" value="Periplasmic binding protein-like I"/>
    <property type="match status" value="1"/>
</dbReference>
<feature type="signal peptide" evidence="11">
    <location>
        <begin position="1"/>
        <end position="33"/>
    </location>
</feature>
<dbReference type="InterPro" id="IPR028082">
    <property type="entry name" value="Peripla_BP_I"/>
</dbReference>
<dbReference type="CDD" id="cd19990">
    <property type="entry name" value="PBP1_GABAb_receptor_plant"/>
    <property type="match status" value="1"/>
</dbReference>
<reference evidence="14" key="2">
    <citation type="submission" date="2021-12" db="EMBL/GenBank/DDBJ databases">
        <title>Resequencing data analysis of finger millet.</title>
        <authorList>
            <person name="Hatakeyama M."/>
            <person name="Aluri S."/>
            <person name="Balachadran M.T."/>
            <person name="Sivarajan S.R."/>
            <person name="Poveda L."/>
            <person name="Shimizu-Inatsugi R."/>
            <person name="Schlapbach R."/>
            <person name="Sreeman S.M."/>
            <person name="Shimizu K.K."/>
        </authorList>
    </citation>
    <scope>NUCLEOTIDE SEQUENCE</scope>
</reference>
<evidence type="ECO:0000313" key="15">
    <source>
        <dbReference type="Proteomes" id="UP001054889"/>
    </source>
</evidence>
<dbReference type="Proteomes" id="UP001054889">
    <property type="component" value="Unassembled WGS sequence"/>
</dbReference>
<keyword evidence="8" id="KW-0325">Glycoprotein</keyword>
<keyword evidence="3" id="KW-0812">Transmembrane</keyword>
<sequence>MGRHASPSSSSFLLRLVLAALVWCHASLVVVTAQQNGQVRVGVILAPPVGTRRRVGIEMAVEDYYATHPRSAARIALRFRDSGGDVLTAASAAVDLIKNEQVQAIIGPVTSAETQFVAHIGSHTHVPIISTATSPELSPAQTPFYVRAAVNDSVQAAPIAAVLAEFQWHAAVVVYEDSPYGAGILPAMADALQGVGARISDRAAVPLHASDDRIDKILNRFMAMPTRVFVVHMSPFLAARFFQRARHAGMMSRDYAWIASAGVGSYADLLPREDVDAMEGVVSVRPYVEMTEQVRNFSARFRARLRREFPNDDDEVVFHDPTVMILWAYDTVWAIAKAVEAAGISNNPVFQTPPRRSGGVASTDLDRLGVLVTGKTFLDAVRATTFRGLAGNFTLVDGQLQLPAYEIVNIVGKGARTVGFWTPESGISQTLNNNVSGGAKELKHIIWPGDSSNSPKGWVVSPNGDKLRVFVPVKYGFKQFVDVGNESSTTDDANVTGHCIDVFDEVMRNMPYPVSYQYVPYEPSAESYEYLVAQVVEKNADIVVGDVTVTASRMDKVDFTMPFTESGW</sequence>
<evidence type="ECO:0000256" key="7">
    <source>
        <dbReference type="ARBA" id="ARBA00023170"/>
    </source>
</evidence>
<dbReference type="PANTHER" id="PTHR34836">
    <property type="entry name" value="OS06G0188250 PROTEIN"/>
    <property type="match status" value="1"/>
</dbReference>
<keyword evidence="4" id="KW-1133">Transmembrane helix</keyword>
<evidence type="ECO:0000256" key="3">
    <source>
        <dbReference type="ARBA" id="ARBA00022692"/>
    </source>
</evidence>
<evidence type="ECO:0000256" key="6">
    <source>
        <dbReference type="ARBA" id="ARBA00023136"/>
    </source>
</evidence>
<dbReference type="GO" id="GO:0016020">
    <property type="term" value="C:membrane"/>
    <property type="evidence" value="ECO:0007669"/>
    <property type="project" value="UniProtKB-SubCell"/>
</dbReference>
<comment type="caution">
    <text evidence="14">The sequence shown here is derived from an EMBL/GenBank/DDBJ whole genome shotgun (WGS) entry which is preliminary data.</text>
</comment>
<dbReference type="FunFam" id="3.40.50.2300:FF:000398">
    <property type="entry name" value="Glutamate receptor"/>
    <property type="match status" value="1"/>
</dbReference>
<reference evidence="14" key="1">
    <citation type="journal article" date="2018" name="DNA Res.">
        <title>Multiple hybrid de novo genome assembly of finger millet, an orphan allotetraploid crop.</title>
        <authorList>
            <person name="Hatakeyama M."/>
            <person name="Aluri S."/>
            <person name="Balachadran M.T."/>
            <person name="Sivarajan S.R."/>
            <person name="Patrignani A."/>
            <person name="Gruter S."/>
            <person name="Poveda L."/>
            <person name="Shimizu-Inatsugi R."/>
            <person name="Baeten J."/>
            <person name="Francoijs K.J."/>
            <person name="Nataraja K.N."/>
            <person name="Reddy Y.A.N."/>
            <person name="Phadnis S."/>
            <person name="Ravikumar R.L."/>
            <person name="Schlapbach R."/>
            <person name="Sreeman S.M."/>
            <person name="Shimizu K.K."/>
        </authorList>
    </citation>
    <scope>NUCLEOTIDE SEQUENCE</scope>
</reference>
<dbReference type="SUPFAM" id="SSF53850">
    <property type="entry name" value="Periplasmic binding protein-like II"/>
    <property type="match status" value="1"/>
</dbReference>
<keyword evidence="5" id="KW-0406">Ion transport</keyword>
<dbReference type="InterPro" id="IPR044440">
    <property type="entry name" value="GABAb_receptor_plant_PBP1"/>
</dbReference>
<dbReference type="Gene3D" id="3.40.190.10">
    <property type="entry name" value="Periplasmic binding protein-like II"/>
    <property type="match status" value="1"/>
</dbReference>
<dbReference type="EMBL" id="BQKI01000001">
    <property type="protein sequence ID" value="GJM87083.1"/>
    <property type="molecule type" value="Genomic_DNA"/>
</dbReference>
<comment type="subcellular location">
    <subcellularLocation>
        <location evidence="1">Membrane</location>
        <topology evidence="1">Multi-pass membrane protein</topology>
    </subcellularLocation>
</comment>
<evidence type="ECO:0008006" key="16">
    <source>
        <dbReference type="Google" id="ProtNLM"/>
    </source>
</evidence>
<keyword evidence="11" id="KW-0732">Signal</keyword>
<dbReference type="AlphaFoldDB" id="A0AAV5BN56"/>
<evidence type="ECO:0000256" key="4">
    <source>
        <dbReference type="ARBA" id="ARBA00022989"/>
    </source>
</evidence>
<organism evidence="14 15">
    <name type="scientific">Eleusine coracana subsp. coracana</name>
    <dbReference type="NCBI Taxonomy" id="191504"/>
    <lineage>
        <taxon>Eukaryota</taxon>
        <taxon>Viridiplantae</taxon>
        <taxon>Streptophyta</taxon>
        <taxon>Embryophyta</taxon>
        <taxon>Tracheophyta</taxon>
        <taxon>Spermatophyta</taxon>
        <taxon>Magnoliopsida</taxon>
        <taxon>Liliopsida</taxon>
        <taxon>Poales</taxon>
        <taxon>Poaceae</taxon>
        <taxon>PACMAD clade</taxon>
        <taxon>Chloridoideae</taxon>
        <taxon>Cynodonteae</taxon>
        <taxon>Eleusininae</taxon>
        <taxon>Eleusine</taxon>
    </lineage>
</organism>
<keyword evidence="2" id="KW-0813">Transport</keyword>
<dbReference type="InterPro" id="IPR001828">
    <property type="entry name" value="ANF_lig-bd_rcpt"/>
</dbReference>
<evidence type="ECO:0000256" key="8">
    <source>
        <dbReference type="ARBA" id="ARBA00023180"/>
    </source>
</evidence>
<evidence type="ECO:0000256" key="5">
    <source>
        <dbReference type="ARBA" id="ARBA00023065"/>
    </source>
</evidence>
<dbReference type="InterPro" id="IPR015683">
    <property type="entry name" value="Ionotropic_Glu_rcpt"/>
</dbReference>
<keyword evidence="10" id="KW-0407">Ion channel</keyword>
<dbReference type="Pfam" id="PF01094">
    <property type="entry name" value="ANF_receptor"/>
    <property type="match status" value="1"/>
</dbReference>
<evidence type="ECO:0000259" key="13">
    <source>
        <dbReference type="Pfam" id="PF10613"/>
    </source>
</evidence>
<evidence type="ECO:0000256" key="1">
    <source>
        <dbReference type="ARBA" id="ARBA00004141"/>
    </source>
</evidence>